<dbReference type="InterPro" id="IPR012854">
    <property type="entry name" value="Cu_amine_oxidase-like_N"/>
</dbReference>
<keyword evidence="1" id="KW-1133">Transmembrane helix</keyword>
<keyword evidence="4" id="KW-1185">Reference proteome</keyword>
<organism evidence="3 4">
    <name type="scientific">Paenibacillus segetis</name>
    <dbReference type="NCBI Taxonomy" id="1325360"/>
    <lineage>
        <taxon>Bacteria</taxon>
        <taxon>Bacillati</taxon>
        <taxon>Bacillota</taxon>
        <taxon>Bacilli</taxon>
        <taxon>Bacillales</taxon>
        <taxon>Paenibacillaceae</taxon>
        <taxon>Paenibacillus</taxon>
    </lineage>
</organism>
<dbReference type="RefSeq" id="WP_188542318.1">
    <property type="nucleotide sequence ID" value="NZ_BMFT01000005.1"/>
</dbReference>
<accession>A0ABQ1YW17</accession>
<dbReference type="InterPro" id="IPR011330">
    <property type="entry name" value="Glyco_hydro/deAcase_b/a-brl"/>
</dbReference>
<evidence type="ECO:0000259" key="2">
    <source>
        <dbReference type="PROSITE" id="PS51677"/>
    </source>
</evidence>
<dbReference type="CDD" id="cd10944">
    <property type="entry name" value="CE4_SmPgdA_like"/>
    <property type="match status" value="1"/>
</dbReference>
<dbReference type="PANTHER" id="PTHR10587:SF125">
    <property type="entry name" value="POLYSACCHARIDE DEACETYLASE YHEN-RELATED"/>
    <property type="match status" value="1"/>
</dbReference>
<evidence type="ECO:0000313" key="3">
    <source>
        <dbReference type="EMBL" id="GGH38699.1"/>
    </source>
</evidence>
<dbReference type="Gene3D" id="3.30.457.10">
    <property type="entry name" value="Copper amine oxidase-like, N-terminal domain"/>
    <property type="match status" value="1"/>
</dbReference>
<gene>
    <name evidence="3" type="ORF">GCM10008013_46960</name>
</gene>
<dbReference type="Pfam" id="PF07833">
    <property type="entry name" value="Cu_amine_oxidN1"/>
    <property type="match status" value="1"/>
</dbReference>
<dbReference type="SUPFAM" id="SSF55383">
    <property type="entry name" value="Copper amine oxidase, domain N"/>
    <property type="match status" value="1"/>
</dbReference>
<dbReference type="PROSITE" id="PS51677">
    <property type="entry name" value="NODB"/>
    <property type="match status" value="1"/>
</dbReference>
<dbReference type="InterPro" id="IPR050248">
    <property type="entry name" value="Polysacc_deacetylase_ArnD"/>
</dbReference>
<keyword evidence="1" id="KW-0472">Membrane</keyword>
<name>A0ABQ1YW17_9BACL</name>
<sequence length="437" mass="48256">MSKKKISGLMIFRITAVLIAVMIMVTQFGSEKVILPEAAAHSGIRSQIIPVSVKNTAVGTSVSGSVETTSTIALVSNESVKPEVGKKVVYLTFDDGPSKLTDQVLDILKEAKAKATFFVLGEQVKRSPEIINRIVEAGHVIGNHSFNHNYTELYNNFSEFWTQIKRTEEEIREITGTRPQLVRAPGGTYGHFDDTYFKLLEQGGYKVFDWDLDSGDSKRKGVPASEIAHNITSAKQKDKMIVLMHDGAGHGETVKALPKIIAFYQERGYEFRSLTEDMTPVQFHIDPKMKSKNRVNPSAAWVQSHVAPNAELFGSAKSLFVEVGGIETKLSSGEYELQNGQYIVPLRATMERLGANVRWNHKDRRAVISWGQASVTLDTANSIMAVSVPGQPLSQDRVTVEMRDGSLWIPLRKLLQATGHEVAAVTSNAEEIRVKAS</sequence>
<dbReference type="Gene3D" id="3.20.20.370">
    <property type="entry name" value="Glycoside hydrolase/deacetylase"/>
    <property type="match status" value="1"/>
</dbReference>
<keyword evidence="1" id="KW-0812">Transmembrane</keyword>
<dbReference type="Pfam" id="PF01522">
    <property type="entry name" value="Polysacc_deac_1"/>
    <property type="match status" value="1"/>
</dbReference>
<reference evidence="4" key="1">
    <citation type="journal article" date="2019" name="Int. J. Syst. Evol. Microbiol.">
        <title>The Global Catalogue of Microorganisms (GCM) 10K type strain sequencing project: providing services to taxonomists for standard genome sequencing and annotation.</title>
        <authorList>
            <consortium name="The Broad Institute Genomics Platform"/>
            <consortium name="The Broad Institute Genome Sequencing Center for Infectious Disease"/>
            <person name="Wu L."/>
            <person name="Ma J."/>
        </authorList>
    </citation>
    <scope>NUCLEOTIDE SEQUENCE [LARGE SCALE GENOMIC DNA]</scope>
    <source>
        <strain evidence="4">CGMCC 1.12769</strain>
    </source>
</reference>
<dbReference type="EMBL" id="BMFT01000005">
    <property type="protein sequence ID" value="GGH38699.1"/>
    <property type="molecule type" value="Genomic_DNA"/>
</dbReference>
<feature type="domain" description="NodB homology" evidence="2">
    <location>
        <begin position="87"/>
        <end position="272"/>
    </location>
</feature>
<dbReference type="Proteomes" id="UP000659344">
    <property type="component" value="Unassembled WGS sequence"/>
</dbReference>
<dbReference type="InterPro" id="IPR002509">
    <property type="entry name" value="NODB_dom"/>
</dbReference>
<evidence type="ECO:0000256" key="1">
    <source>
        <dbReference type="SAM" id="Phobius"/>
    </source>
</evidence>
<dbReference type="SUPFAM" id="SSF88713">
    <property type="entry name" value="Glycoside hydrolase/deacetylase"/>
    <property type="match status" value="1"/>
</dbReference>
<proteinExistence type="predicted"/>
<dbReference type="PANTHER" id="PTHR10587">
    <property type="entry name" value="GLYCOSYL TRANSFERASE-RELATED"/>
    <property type="match status" value="1"/>
</dbReference>
<evidence type="ECO:0000313" key="4">
    <source>
        <dbReference type="Proteomes" id="UP000659344"/>
    </source>
</evidence>
<feature type="transmembrane region" description="Helical" evidence="1">
    <location>
        <begin position="12"/>
        <end position="29"/>
    </location>
</feature>
<dbReference type="InterPro" id="IPR036582">
    <property type="entry name" value="Mao_N_sf"/>
</dbReference>
<comment type="caution">
    <text evidence="3">The sequence shown here is derived from an EMBL/GenBank/DDBJ whole genome shotgun (WGS) entry which is preliminary data.</text>
</comment>
<protein>
    <recommendedName>
        <fullName evidence="2">NodB homology domain-containing protein</fullName>
    </recommendedName>
</protein>